<dbReference type="RefSeq" id="WP_087288334.1">
    <property type="nucleotide sequence ID" value="NZ_NFJD01000003.1"/>
</dbReference>
<comment type="caution">
    <text evidence="2">The sequence shown here is derived from an EMBL/GenBank/DDBJ whole genome shotgun (WGS) entry which is preliminary data.</text>
</comment>
<evidence type="ECO:0000313" key="2">
    <source>
        <dbReference type="EMBL" id="OUO56436.1"/>
    </source>
</evidence>
<reference evidence="3" key="1">
    <citation type="submission" date="2017-04" db="EMBL/GenBank/DDBJ databases">
        <title>Function of individual gut microbiota members based on whole genome sequencing of pure cultures obtained from chicken caecum.</title>
        <authorList>
            <person name="Medvecky M."/>
            <person name="Cejkova D."/>
            <person name="Polansky O."/>
            <person name="Karasova D."/>
            <person name="Kubasova T."/>
            <person name="Cizek A."/>
            <person name="Rychlik I."/>
        </authorList>
    </citation>
    <scope>NUCLEOTIDE SEQUENCE [LARGE SCALE GENOMIC DNA]</scope>
    <source>
        <strain evidence="3">An273</strain>
    </source>
</reference>
<evidence type="ECO:0008006" key="4">
    <source>
        <dbReference type="Google" id="ProtNLM"/>
    </source>
</evidence>
<sequence length="430" mass="49289">MKTQPRFWIPVFLCLFWLALPPVQAQAVSPWFRGGKQVWETLLKHNPALVSGRAALSIPLSHTVTGFSVKTTPYNWLLHRVSHSGVFSRMEKEILLQKTSSEKAALGKLAYFHDRDAHLFNALSLYPQAQADEPAFWRHQNLLTNTLAELEEFYRPLLPEKLTSSLFTKEAVQHLLADPVQPPAFVLHVKEISSFAALNTLAEQQAWARNILHQTNSDLNALLAKDPQTLKGYEFERYYLQKLRLEYFKTLQEVLQNAVAKRPSLIIRRKRVLKINLPGAGQPMTDAQRLGFLRYYMDRLARQADLTQKENPAFAQYLQVKTVLQTLAPVYETYAAAEAFGVPYEHVLRVGSSWPDLIVGAEEGQQLRQTIGKTPLTQLPAKIDELKSKMALMQAQEPDGLDFFVRYYRLERTKALYETFLIRERLLRGT</sequence>
<dbReference type="EMBL" id="NFJD01000003">
    <property type="protein sequence ID" value="OUO56436.1"/>
    <property type="molecule type" value="Genomic_DNA"/>
</dbReference>
<dbReference type="Proteomes" id="UP000196368">
    <property type="component" value="Unassembled WGS sequence"/>
</dbReference>
<protein>
    <recommendedName>
        <fullName evidence="4">DUF885 domain-containing protein</fullName>
    </recommendedName>
</protein>
<dbReference type="AlphaFoldDB" id="A0A1Y4DBJ2"/>
<organism evidence="2 3">
    <name type="scientific">Candidatus Avelusimicrobium gallicola</name>
    <dbReference type="NCBI Taxonomy" id="2562704"/>
    <lineage>
        <taxon>Bacteria</taxon>
        <taxon>Pseudomonadati</taxon>
        <taxon>Elusimicrobiota</taxon>
        <taxon>Elusimicrobia</taxon>
        <taxon>Elusimicrobiales</taxon>
        <taxon>Elusimicrobiaceae</taxon>
        <taxon>Candidatus Avelusimicrobium</taxon>
    </lineage>
</organism>
<feature type="signal peptide" evidence="1">
    <location>
        <begin position="1"/>
        <end position="25"/>
    </location>
</feature>
<accession>A0A1Y4DBJ2</accession>
<evidence type="ECO:0000256" key="1">
    <source>
        <dbReference type="SAM" id="SignalP"/>
    </source>
</evidence>
<feature type="chain" id="PRO_5012960736" description="DUF885 domain-containing protein" evidence="1">
    <location>
        <begin position="26"/>
        <end position="430"/>
    </location>
</feature>
<proteinExistence type="predicted"/>
<evidence type="ECO:0000313" key="3">
    <source>
        <dbReference type="Proteomes" id="UP000196368"/>
    </source>
</evidence>
<keyword evidence="1" id="KW-0732">Signal</keyword>
<name>A0A1Y4DBJ2_9BACT</name>
<gene>
    <name evidence="2" type="ORF">B5F75_04375</name>
</gene>
<keyword evidence="3" id="KW-1185">Reference proteome</keyword>